<keyword evidence="3" id="KW-1185">Reference proteome</keyword>
<reference evidence="3" key="1">
    <citation type="journal article" date="2019" name="Int. J. Syst. Evol. Microbiol.">
        <title>The Global Catalogue of Microorganisms (GCM) 10K type strain sequencing project: providing services to taxonomists for standard genome sequencing and annotation.</title>
        <authorList>
            <consortium name="The Broad Institute Genomics Platform"/>
            <consortium name="The Broad Institute Genome Sequencing Center for Infectious Disease"/>
            <person name="Wu L."/>
            <person name="Ma J."/>
        </authorList>
    </citation>
    <scope>NUCLEOTIDE SEQUENCE [LARGE SCALE GENOMIC DNA]</scope>
    <source>
        <strain evidence="3">CGMCC 4.7382</strain>
    </source>
</reference>
<dbReference type="Proteomes" id="UP001596540">
    <property type="component" value="Unassembled WGS sequence"/>
</dbReference>
<sequence length="86" mass="9189">MPLMATSVLRRAVCIAMAAPVLTCAAPGLAAAESAFRHSFTRTGPDGSELHVIETVAGPTGTWYIRTVHHVGPDGAWTKKFRSRAR</sequence>
<evidence type="ECO:0000313" key="2">
    <source>
        <dbReference type="EMBL" id="MFC7331168.1"/>
    </source>
</evidence>
<organism evidence="2 3">
    <name type="scientific">Marinactinospora rubrisoli</name>
    <dbReference type="NCBI Taxonomy" id="2715399"/>
    <lineage>
        <taxon>Bacteria</taxon>
        <taxon>Bacillati</taxon>
        <taxon>Actinomycetota</taxon>
        <taxon>Actinomycetes</taxon>
        <taxon>Streptosporangiales</taxon>
        <taxon>Nocardiopsidaceae</taxon>
        <taxon>Marinactinospora</taxon>
    </lineage>
</organism>
<gene>
    <name evidence="2" type="ORF">ACFQRF_25855</name>
</gene>
<protein>
    <submittedName>
        <fullName evidence="2">Uncharacterized protein</fullName>
    </submittedName>
</protein>
<dbReference type="EMBL" id="JBHTBH010000016">
    <property type="protein sequence ID" value="MFC7331168.1"/>
    <property type="molecule type" value="Genomic_DNA"/>
</dbReference>
<feature type="chain" id="PRO_5045103512" evidence="1">
    <location>
        <begin position="19"/>
        <end position="86"/>
    </location>
</feature>
<dbReference type="RefSeq" id="WP_379873837.1">
    <property type="nucleotide sequence ID" value="NZ_JBHTBH010000016.1"/>
</dbReference>
<feature type="signal peptide" evidence="1">
    <location>
        <begin position="1"/>
        <end position="18"/>
    </location>
</feature>
<keyword evidence="1" id="KW-0732">Signal</keyword>
<proteinExistence type="predicted"/>
<accession>A0ABW2KPG2</accession>
<evidence type="ECO:0000256" key="1">
    <source>
        <dbReference type="SAM" id="SignalP"/>
    </source>
</evidence>
<name>A0ABW2KPG2_9ACTN</name>
<comment type="caution">
    <text evidence="2">The sequence shown here is derived from an EMBL/GenBank/DDBJ whole genome shotgun (WGS) entry which is preliminary data.</text>
</comment>
<evidence type="ECO:0000313" key="3">
    <source>
        <dbReference type="Proteomes" id="UP001596540"/>
    </source>
</evidence>